<feature type="transmembrane region" description="Helical" evidence="8">
    <location>
        <begin position="307"/>
        <end position="324"/>
    </location>
</feature>
<dbReference type="PANTHER" id="PTHR33908:SF3">
    <property type="entry name" value="UNDECAPRENYL PHOSPHATE-ALPHA-4-AMINO-4-DEOXY-L-ARABINOSE ARABINOSYL TRANSFERASE"/>
    <property type="match status" value="1"/>
</dbReference>
<evidence type="ECO:0000256" key="5">
    <source>
        <dbReference type="ARBA" id="ARBA00022692"/>
    </source>
</evidence>
<evidence type="ECO:0000313" key="10">
    <source>
        <dbReference type="Proteomes" id="UP000034264"/>
    </source>
</evidence>
<dbReference type="EMBL" id="LCKS01000001">
    <property type="protein sequence ID" value="KKU03491.1"/>
    <property type="molecule type" value="Genomic_DNA"/>
</dbReference>
<dbReference type="GO" id="GO:0010041">
    <property type="term" value="P:response to iron(III) ion"/>
    <property type="evidence" value="ECO:0007669"/>
    <property type="project" value="TreeGrafter"/>
</dbReference>
<feature type="transmembrane region" description="Helical" evidence="8">
    <location>
        <begin position="69"/>
        <end position="100"/>
    </location>
</feature>
<feature type="transmembrane region" description="Helical" evidence="8">
    <location>
        <begin position="355"/>
        <end position="373"/>
    </location>
</feature>
<keyword evidence="6 8" id="KW-1133">Transmembrane helix</keyword>
<feature type="transmembrane region" description="Helical" evidence="8">
    <location>
        <begin position="155"/>
        <end position="183"/>
    </location>
</feature>
<dbReference type="InterPro" id="IPR050297">
    <property type="entry name" value="LipidA_mod_glycosyltrf_83"/>
</dbReference>
<keyword evidence="5 8" id="KW-0812">Transmembrane</keyword>
<sequence length="501" mass="57594">MSHLKWLLLITAAGLILRLAAINFLPPSLNWDEVSLGYNAYSLLKTGRDEWGTVLPTIFRAYGDYKLPVYVYLATVMPFFVRLPSIILGTLLIVITYLLGRRLSSPFVGLTSALLVAISPWTWWMSRIALEANVGVLLIVVGVYCLLIRKLNLGILFLGLSVWAYNSARVFSPLFLSAYFLIYRPKLSIVSYSLISIFLIPMIIQLLSPVGQARLNWLTLLDSGAISRIENLQTTRPGGRLLYNKATYFTYRFVQNYISYFSPNFLFLKGGNHYQFSVQNFGLLYLICLPFFYIGILNLFGSSNFKFRILLLIWLLLAPIAGSLTRDAPHVLRAVPLLPLPMLLISLGLDRFGRNVKAFFFTGLLISIIYYLVSANSYRSNYSQSWQYGYSQVVQFIKPRYSQYDQIVFTKKYGEPHEFVAYFWPWDPADFAKNKSWDYHANWYWVNALDKIKFVNDWEIKNMAFKPNTLVISSPESEIAGREITRINFLDGQPAFIIYEK</sequence>
<dbReference type="Proteomes" id="UP000034264">
    <property type="component" value="Unassembled WGS sequence"/>
</dbReference>
<dbReference type="AlphaFoldDB" id="A0A0G1M5D5"/>
<keyword evidence="2" id="KW-1003">Cell membrane</keyword>
<comment type="subcellular location">
    <subcellularLocation>
        <location evidence="1">Cell membrane</location>
        <topology evidence="1">Multi-pass membrane protein</topology>
    </subcellularLocation>
</comment>
<dbReference type="GO" id="GO:0005886">
    <property type="term" value="C:plasma membrane"/>
    <property type="evidence" value="ECO:0007669"/>
    <property type="project" value="UniProtKB-SubCell"/>
</dbReference>
<accession>A0A0G1M5D5</accession>
<keyword evidence="4" id="KW-0808">Transferase</keyword>
<evidence type="ECO:0000313" key="9">
    <source>
        <dbReference type="EMBL" id="KKU03491.1"/>
    </source>
</evidence>
<reference evidence="9 10" key="1">
    <citation type="journal article" date="2015" name="Nature">
        <title>rRNA introns, odd ribosomes, and small enigmatic genomes across a large radiation of phyla.</title>
        <authorList>
            <person name="Brown C.T."/>
            <person name="Hug L.A."/>
            <person name="Thomas B.C."/>
            <person name="Sharon I."/>
            <person name="Castelle C.J."/>
            <person name="Singh A."/>
            <person name="Wilkins M.J."/>
            <person name="Williams K.H."/>
            <person name="Banfield J.F."/>
        </authorList>
    </citation>
    <scope>NUCLEOTIDE SEQUENCE [LARGE SCALE GENOMIC DNA]</scope>
</reference>
<keyword evidence="3" id="KW-0328">Glycosyltransferase</keyword>
<evidence type="ECO:0000256" key="1">
    <source>
        <dbReference type="ARBA" id="ARBA00004651"/>
    </source>
</evidence>
<evidence type="ECO:0008006" key="11">
    <source>
        <dbReference type="Google" id="ProtNLM"/>
    </source>
</evidence>
<dbReference type="GO" id="GO:0016763">
    <property type="term" value="F:pentosyltransferase activity"/>
    <property type="evidence" value="ECO:0007669"/>
    <property type="project" value="TreeGrafter"/>
</dbReference>
<dbReference type="GO" id="GO:0009103">
    <property type="term" value="P:lipopolysaccharide biosynthetic process"/>
    <property type="evidence" value="ECO:0007669"/>
    <property type="project" value="UniProtKB-ARBA"/>
</dbReference>
<proteinExistence type="predicted"/>
<feature type="transmembrane region" description="Helical" evidence="8">
    <location>
        <begin position="331"/>
        <end position="349"/>
    </location>
</feature>
<evidence type="ECO:0000256" key="3">
    <source>
        <dbReference type="ARBA" id="ARBA00022676"/>
    </source>
</evidence>
<evidence type="ECO:0000256" key="7">
    <source>
        <dbReference type="ARBA" id="ARBA00023136"/>
    </source>
</evidence>
<evidence type="ECO:0000256" key="6">
    <source>
        <dbReference type="ARBA" id="ARBA00022989"/>
    </source>
</evidence>
<evidence type="ECO:0000256" key="4">
    <source>
        <dbReference type="ARBA" id="ARBA00022679"/>
    </source>
</evidence>
<dbReference type="PANTHER" id="PTHR33908">
    <property type="entry name" value="MANNOSYLTRANSFERASE YKCB-RELATED"/>
    <property type="match status" value="1"/>
</dbReference>
<comment type="caution">
    <text evidence="9">The sequence shown here is derived from an EMBL/GenBank/DDBJ whole genome shotgun (WGS) entry which is preliminary data.</text>
</comment>
<feature type="transmembrane region" description="Helical" evidence="8">
    <location>
        <begin position="189"/>
        <end position="207"/>
    </location>
</feature>
<feature type="transmembrane region" description="Helical" evidence="8">
    <location>
        <begin position="130"/>
        <end position="148"/>
    </location>
</feature>
<feature type="transmembrane region" description="Helical" evidence="8">
    <location>
        <begin position="283"/>
        <end position="301"/>
    </location>
</feature>
<evidence type="ECO:0000256" key="2">
    <source>
        <dbReference type="ARBA" id="ARBA00022475"/>
    </source>
</evidence>
<gene>
    <name evidence="9" type="ORF">UX05_C0001G0120</name>
</gene>
<name>A0A0G1M5D5_9BACT</name>
<keyword evidence="7 8" id="KW-0472">Membrane</keyword>
<feature type="transmembrane region" description="Helical" evidence="8">
    <location>
        <begin position="107"/>
        <end position="124"/>
    </location>
</feature>
<organism evidence="9 10">
    <name type="scientific">Candidatus Amesbacteria bacterium GW2011_GWC2_45_19</name>
    <dbReference type="NCBI Taxonomy" id="1618366"/>
    <lineage>
        <taxon>Bacteria</taxon>
        <taxon>Candidatus Amesiibacteriota</taxon>
    </lineage>
</organism>
<evidence type="ECO:0000256" key="8">
    <source>
        <dbReference type="SAM" id="Phobius"/>
    </source>
</evidence>
<protein>
    <recommendedName>
        <fullName evidence="11">Glycosyltransferase RgtA/B/C/D-like domain-containing protein</fullName>
    </recommendedName>
</protein>